<feature type="domain" description="Aspartate carbamoyltransferase regulatory subunit N-terminal" evidence="8">
    <location>
        <begin position="6"/>
        <end position="97"/>
    </location>
</feature>
<sequence>MKKELVISKIKEGTVIDHINAGRALLVLKILGIDENTKETVSLALNVPSKKIGKKDIVKVEGLFISEEKLNKIALIAPNATINLIKDYEIEKKFKVKLPEVVKGILKCPNKMCISNAREPVESIFYIGVRNNEVVAKCHYCGRKITDLAKFIV</sequence>
<evidence type="ECO:0000256" key="5">
    <source>
        <dbReference type="ARBA" id="ARBA00022833"/>
    </source>
</evidence>
<organism evidence="10">
    <name type="scientific">Archaeoglobus fulgidus</name>
    <dbReference type="NCBI Taxonomy" id="2234"/>
    <lineage>
        <taxon>Archaea</taxon>
        <taxon>Methanobacteriati</taxon>
        <taxon>Methanobacteriota</taxon>
        <taxon>Archaeoglobi</taxon>
        <taxon>Archaeoglobales</taxon>
        <taxon>Archaeoglobaceae</taxon>
        <taxon>Archaeoglobus</taxon>
    </lineage>
</organism>
<dbReference type="Pfam" id="PF02748">
    <property type="entry name" value="PyrI_C"/>
    <property type="match status" value="1"/>
</dbReference>
<feature type="binding site" evidence="7">
    <location>
        <position position="113"/>
    </location>
    <ligand>
        <name>Zn(2+)</name>
        <dbReference type="ChEBI" id="CHEBI:29105"/>
    </ligand>
</feature>
<dbReference type="SUPFAM" id="SSF54893">
    <property type="entry name" value="Aspartate carbamoyltransferase, Regulatory-chain, N-terminal domain"/>
    <property type="match status" value="1"/>
</dbReference>
<evidence type="ECO:0000256" key="6">
    <source>
        <dbReference type="ARBA" id="ARBA00022975"/>
    </source>
</evidence>
<dbReference type="Pfam" id="PF01948">
    <property type="entry name" value="PyrI"/>
    <property type="match status" value="1"/>
</dbReference>
<dbReference type="HAMAP" id="MF_00002">
    <property type="entry name" value="Asp_carb_tr_reg"/>
    <property type="match status" value="1"/>
</dbReference>
<name>A0A7J3LZR1_ARCFL</name>
<dbReference type="Gene3D" id="3.30.70.140">
    <property type="entry name" value="Aspartate carbamoyltransferase regulatory subunit, N-terminal domain"/>
    <property type="match status" value="1"/>
</dbReference>
<evidence type="ECO:0000313" key="10">
    <source>
        <dbReference type="EMBL" id="HGT82196.1"/>
    </source>
</evidence>
<dbReference type="GO" id="GO:0016740">
    <property type="term" value="F:transferase activity"/>
    <property type="evidence" value="ECO:0007669"/>
    <property type="project" value="UniProtKB-KW"/>
</dbReference>
<keyword evidence="5 7" id="KW-0862">Zinc</keyword>
<dbReference type="InterPro" id="IPR036792">
    <property type="entry name" value="Asp_carbatrfase_reg_C_sf"/>
</dbReference>
<evidence type="ECO:0000256" key="7">
    <source>
        <dbReference type="HAMAP-Rule" id="MF_00002"/>
    </source>
</evidence>
<gene>
    <name evidence="7 10" type="primary">pyrI</name>
    <name evidence="10" type="ORF">ENT52_00460</name>
</gene>
<feature type="binding site" evidence="7">
    <location>
        <position position="141"/>
    </location>
    <ligand>
        <name>Zn(2+)</name>
        <dbReference type="ChEBI" id="CHEBI:29105"/>
    </ligand>
</feature>
<comment type="cofactor">
    <cofactor evidence="7">
        <name>Zn(2+)</name>
        <dbReference type="ChEBI" id="CHEBI:29105"/>
    </cofactor>
    <text evidence="7">Binds 1 zinc ion per subunit.</text>
</comment>
<dbReference type="AlphaFoldDB" id="A0A7J3LZR1"/>
<evidence type="ECO:0000256" key="3">
    <source>
        <dbReference type="ARBA" id="ARBA00021764"/>
    </source>
</evidence>
<evidence type="ECO:0000259" key="9">
    <source>
        <dbReference type="Pfam" id="PF02748"/>
    </source>
</evidence>
<dbReference type="NCBIfam" id="TIGR00240">
    <property type="entry name" value="ATCase_reg"/>
    <property type="match status" value="1"/>
</dbReference>
<dbReference type="GO" id="GO:0046872">
    <property type="term" value="F:metal ion binding"/>
    <property type="evidence" value="ECO:0007669"/>
    <property type="project" value="UniProtKB-KW"/>
</dbReference>
<dbReference type="InterPro" id="IPR036793">
    <property type="entry name" value="Asp_carbatrfase_reg_N_sf"/>
</dbReference>
<evidence type="ECO:0000256" key="1">
    <source>
        <dbReference type="ARBA" id="ARBA00002565"/>
    </source>
</evidence>
<dbReference type="SUPFAM" id="SSF57825">
    <property type="entry name" value="Aspartate carbamoyltransferase, Regulatory-chain, C-terminal domain"/>
    <property type="match status" value="1"/>
</dbReference>
<feature type="domain" description="Aspartate carbamoyltransferase regulatory subunit C-terminal" evidence="9">
    <location>
        <begin position="102"/>
        <end position="146"/>
    </location>
</feature>
<dbReference type="PANTHER" id="PTHR35805:SF1">
    <property type="entry name" value="ASPARTATE CARBAMOYLTRANSFERASE REGULATORY CHAIN"/>
    <property type="match status" value="1"/>
</dbReference>
<dbReference type="InterPro" id="IPR002801">
    <property type="entry name" value="Asp_carbamoylTrfase_reg"/>
</dbReference>
<dbReference type="InterPro" id="IPR020542">
    <property type="entry name" value="Asp_carbamoyltrfase_reg_C"/>
</dbReference>
<evidence type="ECO:0000256" key="4">
    <source>
        <dbReference type="ARBA" id="ARBA00022723"/>
    </source>
</evidence>
<keyword evidence="4 7" id="KW-0479">Metal-binding</keyword>
<feature type="binding site" evidence="7">
    <location>
        <position position="138"/>
    </location>
    <ligand>
        <name>Zn(2+)</name>
        <dbReference type="ChEBI" id="CHEBI:29105"/>
    </ligand>
</feature>
<evidence type="ECO:0000259" key="8">
    <source>
        <dbReference type="Pfam" id="PF01948"/>
    </source>
</evidence>
<comment type="similarity">
    <text evidence="2 7">Belongs to the PyrI family.</text>
</comment>
<keyword evidence="6 7" id="KW-0665">Pyrimidine biosynthesis</keyword>
<accession>A0A7J3LZR1</accession>
<comment type="function">
    <text evidence="1 7">Involved in allosteric regulation of aspartate carbamoyltransferase.</text>
</comment>
<comment type="caution">
    <text evidence="10">The sequence shown here is derived from an EMBL/GenBank/DDBJ whole genome shotgun (WGS) entry which is preliminary data.</text>
</comment>
<dbReference type="GO" id="GO:0006221">
    <property type="term" value="P:pyrimidine nucleotide biosynthetic process"/>
    <property type="evidence" value="ECO:0007669"/>
    <property type="project" value="UniProtKB-UniRule"/>
</dbReference>
<protein>
    <recommendedName>
        <fullName evidence="3 7">Aspartate carbamoyltransferase regulatory chain</fullName>
    </recommendedName>
</protein>
<proteinExistence type="inferred from homology"/>
<evidence type="ECO:0000256" key="2">
    <source>
        <dbReference type="ARBA" id="ARBA00010498"/>
    </source>
</evidence>
<keyword evidence="10" id="KW-0808">Transferase</keyword>
<reference evidence="10" key="1">
    <citation type="journal article" date="2020" name="mSystems">
        <title>Genome- and Community-Level Interaction Insights into Carbon Utilization and Element Cycling Functions of Hydrothermarchaeota in Hydrothermal Sediment.</title>
        <authorList>
            <person name="Zhou Z."/>
            <person name="Liu Y."/>
            <person name="Xu W."/>
            <person name="Pan J."/>
            <person name="Luo Z.H."/>
            <person name="Li M."/>
        </authorList>
    </citation>
    <scope>NUCLEOTIDE SEQUENCE [LARGE SCALE GENOMIC DNA]</scope>
    <source>
        <strain evidence="10">SpSt-587</strain>
    </source>
</reference>
<comment type="subunit">
    <text evidence="7">Contains catalytic and regulatory chains.</text>
</comment>
<dbReference type="InterPro" id="IPR020545">
    <property type="entry name" value="Asp_carbamoyltransf_reg_N"/>
</dbReference>
<feature type="binding site" evidence="7">
    <location>
        <position position="108"/>
    </location>
    <ligand>
        <name>Zn(2+)</name>
        <dbReference type="ChEBI" id="CHEBI:29105"/>
    </ligand>
</feature>
<dbReference type="GO" id="GO:0006207">
    <property type="term" value="P:'de novo' pyrimidine nucleobase biosynthetic process"/>
    <property type="evidence" value="ECO:0007669"/>
    <property type="project" value="InterPro"/>
</dbReference>
<dbReference type="Gene3D" id="2.30.30.20">
    <property type="entry name" value="Aspartate carbamoyltransferase regulatory subunit, C-terminal domain"/>
    <property type="match status" value="1"/>
</dbReference>
<dbReference type="GO" id="GO:0009347">
    <property type="term" value="C:aspartate carbamoyltransferase complex"/>
    <property type="evidence" value="ECO:0007669"/>
    <property type="project" value="InterPro"/>
</dbReference>
<dbReference type="EMBL" id="DSYZ01000013">
    <property type="protein sequence ID" value="HGT82196.1"/>
    <property type="molecule type" value="Genomic_DNA"/>
</dbReference>
<dbReference type="PANTHER" id="PTHR35805">
    <property type="entry name" value="ASPARTATE CARBAMOYLTRANSFERASE REGULATORY CHAIN"/>
    <property type="match status" value="1"/>
</dbReference>